<name>A0ABR3G1J7_9AGAR</name>
<dbReference type="Proteomes" id="UP001465976">
    <property type="component" value="Unassembled WGS sequence"/>
</dbReference>
<gene>
    <name evidence="3" type="ORF">V5O48_000586</name>
</gene>
<comment type="caution">
    <text evidence="3">The sequence shown here is derived from an EMBL/GenBank/DDBJ whole genome shotgun (WGS) entry which is preliminary data.</text>
</comment>
<feature type="compositionally biased region" description="Basic and acidic residues" evidence="1">
    <location>
        <begin position="272"/>
        <end position="292"/>
    </location>
</feature>
<evidence type="ECO:0000256" key="1">
    <source>
        <dbReference type="SAM" id="MobiDB-lite"/>
    </source>
</evidence>
<dbReference type="EMBL" id="JBAHYK010000010">
    <property type="protein sequence ID" value="KAL0581432.1"/>
    <property type="molecule type" value="Genomic_DNA"/>
</dbReference>
<protein>
    <submittedName>
        <fullName evidence="3">Uncharacterized protein</fullName>
    </submittedName>
</protein>
<keyword evidence="2" id="KW-1133">Transmembrane helix</keyword>
<organism evidence="3 4">
    <name type="scientific">Marasmius crinis-equi</name>
    <dbReference type="NCBI Taxonomy" id="585013"/>
    <lineage>
        <taxon>Eukaryota</taxon>
        <taxon>Fungi</taxon>
        <taxon>Dikarya</taxon>
        <taxon>Basidiomycota</taxon>
        <taxon>Agaricomycotina</taxon>
        <taxon>Agaricomycetes</taxon>
        <taxon>Agaricomycetidae</taxon>
        <taxon>Agaricales</taxon>
        <taxon>Marasmiineae</taxon>
        <taxon>Marasmiaceae</taxon>
        <taxon>Marasmius</taxon>
    </lineage>
</organism>
<sequence length="324" mass="35337">MLFVLSCDGFIVTIPANQPYVYPWNGNASDFNTTSGGIGVLLISPPDNFQCPRSDFVNGFGRGFFDLVDDGVIVRKPGGGNVLLRPKGEGNFPTNYGNLWPSKFDLEAFEDLVFLSDSSVFDLVMENSTSSSTTDVPIRKGQGSSRDNSDPNDPKVIGGIAAGIAGGVAIICIALVIFFRVRKKSTRVDREGPDTEQEPPEDEPKHIITAYSIFRSIPVSESRTRLKSFYRRRFERERTTVQRALPPGSDAQSTNGSLGSEMYPDAGSLKELGNERDEERVSRDRIRRHVDSGWRPPAEVAPGPSSISGSGSIIDVPPAYTEAV</sequence>
<evidence type="ECO:0000313" key="4">
    <source>
        <dbReference type="Proteomes" id="UP001465976"/>
    </source>
</evidence>
<feature type="region of interest" description="Disordered" evidence="1">
    <location>
        <begin position="130"/>
        <end position="153"/>
    </location>
</feature>
<feature type="region of interest" description="Disordered" evidence="1">
    <location>
        <begin position="239"/>
        <end position="324"/>
    </location>
</feature>
<keyword evidence="2" id="KW-0812">Transmembrane</keyword>
<feature type="transmembrane region" description="Helical" evidence="2">
    <location>
        <begin position="156"/>
        <end position="179"/>
    </location>
</feature>
<reference evidence="3 4" key="1">
    <citation type="submission" date="2024-02" db="EMBL/GenBank/DDBJ databases">
        <title>A draft genome for the cacao thread blight pathogen Marasmius crinis-equi.</title>
        <authorList>
            <person name="Cohen S.P."/>
            <person name="Baruah I.K."/>
            <person name="Amoako-Attah I."/>
            <person name="Bukari Y."/>
            <person name="Meinhardt L.W."/>
            <person name="Bailey B.A."/>
        </authorList>
    </citation>
    <scope>NUCLEOTIDE SEQUENCE [LARGE SCALE GENOMIC DNA]</scope>
    <source>
        <strain evidence="3 4">GH-76</strain>
    </source>
</reference>
<feature type="compositionally biased region" description="Low complexity" evidence="1">
    <location>
        <begin position="302"/>
        <end position="314"/>
    </location>
</feature>
<keyword evidence="4" id="KW-1185">Reference proteome</keyword>
<keyword evidence="2" id="KW-0472">Membrane</keyword>
<proteinExistence type="predicted"/>
<accession>A0ABR3G1J7</accession>
<evidence type="ECO:0000313" key="3">
    <source>
        <dbReference type="EMBL" id="KAL0581432.1"/>
    </source>
</evidence>
<evidence type="ECO:0000256" key="2">
    <source>
        <dbReference type="SAM" id="Phobius"/>
    </source>
</evidence>